<name>A0A0F9MJQ5_9ZZZZ</name>
<dbReference type="InterPro" id="IPR055385">
    <property type="entry name" value="GpJ_HDII-ins2"/>
</dbReference>
<feature type="non-terminal residue" evidence="3">
    <location>
        <position position="586"/>
    </location>
</feature>
<accession>A0A0F9MJQ5</accession>
<dbReference type="Pfam" id="PF24801">
    <property type="entry name" value="FNIII-A_GpJ"/>
    <property type="match status" value="1"/>
</dbReference>
<keyword evidence="1" id="KW-0472">Membrane</keyword>
<evidence type="ECO:0000313" key="3">
    <source>
        <dbReference type="EMBL" id="KKM69437.1"/>
    </source>
</evidence>
<feature type="transmembrane region" description="Helical" evidence="1">
    <location>
        <begin position="103"/>
        <end position="123"/>
    </location>
</feature>
<feature type="domain" description="Tip attachment protein J HDII-ins2" evidence="2">
    <location>
        <begin position="353"/>
        <end position="414"/>
    </location>
</feature>
<keyword evidence="1" id="KW-1133">Transmembrane helix</keyword>
<evidence type="ECO:0000259" key="2">
    <source>
        <dbReference type="Pfam" id="PF24801"/>
    </source>
</evidence>
<organism evidence="3">
    <name type="scientific">marine sediment metagenome</name>
    <dbReference type="NCBI Taxonomy" id="412755"/>
    <lineage>
        <taxon>unclassified sequences</taxon>
        <taxon>metagenomes</taxon>
        <taxon>ecological metagenomes</taxon>
    </lineage>
</organism>
<dbReference type="EMBL" id="LAZR01009994">
    <property type="protein sequence ID" value="KKM69437.1"/>
    <property type="molecule type" value="Genomic_DNA"/>
</dbReference>
<sequence length="586" mass="64863">MSDINKEILERIEDKVNIVSVPSIFSLHKVFKNIDYGKTILELVKDEQPNEDMWENINVYINDTYIEQNKWYLVRPKIGTIVRIFATPTGGGGEGGSKDVIRLVAIIALIVVAPYLVGLIPGIGAVGTASYTLAYMTVVLAGSALINKLIPITKPKLDILTPDDIESPSQFLQGARNRLNPFGVVPRVFGKHRMSPPFAALPYTEVRGDDQYLRLLFLWGTGPLILSDFKIGETDLFDSSGNSNFGEDLEIEHLNGGEEVISFTSSAITPTQRPITIANNYKDDMAIRFRTTNTLPDPLVVDQIYYIINAISTQFELTKIKGSSTDRITFIDGGTGTHTGYPTIALYPQDIFEKSLSINLLQVDNWVNRTSQPNTTEISVDITFPSGLVVVNDAGNRLDRSVMIQIQYAKSGTSPLIWEIGDSGHSVPQTDFQIVRPNRHIIWHPDSDSFISVNVGRNYKIGIHRNTGRLKLFIGEFQGSTVRTNIKIPSIPADYVPIAKFATGSESGVFAITGIRPSINPFSDPSDFLASALGSDGVRISSGVINKLEIIYTDRRGIAIRRTIRFPLPEIGQYDVRIRRITADTD</sequence>
<evidence type="ECO:0000256" key="1">
    <source>
        <dbReference type="SAM" id="Phobius"/>
    </source>
</evidence>
<protein>
    <recommendedName>
        <fullName evidence="2">Tip attachment protein J HDII-ins2 domain-containing protein</fullName>
    </recommendedName>
</protein>
<dbReference type="AlphaFoldDB" id="A0A0F9MJQ5"/>
<keyword evidence="1" id="KW-0812">Transmembrane</keyword>
<gene>
    <name evidence="3" type="ORF">LCGC14_1450860</name>
</gene>
<proteinExistence type="predicted"/>
<reference evidence="3" key="1">
    <citation type="journal article" date="2015" name="Nature">
        <title>Complex archaea that bridge the gap between prokaryotes and eukaryotes.</title>
        <authorList>
            <person name="Spang A."/>
            <person name="Saw J.H."/>
            <person name="Jorgensen S.L."/>
            <person name="Zaremba-Niedzwiedzka K."/>
            <person name="Martijn J."/>
            <person name="Lind A.E."/>
            <person name="van Eijk R."/>
            <person name="Schleper C."/>
            <person name="Guy L."/>
            <person name="Ettema T.J."/>
        </authorList>
    </citation>
    <scope>NUCLEOTIDE SEQUENCE</scope>
</reference>
<comment type="caution">
    <text evidence="3">The sequence shown here is derived from an EMBL/GenBank/DDBJ whole genome shotgun (WGS) entry which is preliminary data.</text>
</comment>